<reference evidence="1" key="1">
    <citation type="submission" date="2019-07" db="EMBL/GenBank/DDBJ databases">
        <title>Toxilogical consequences of a new and cryptic species of cyanobacteria (Komarekiella delphini-convector) recovered from the epidermis of a bottlenose dolphin and 1500 ft. in the air.</title>
        <authorList>
            <person name="Brown A.O."/>
            <person name="Dvorak P."/>
            <person name="Villanueva C.D."/>
            <person name="Foss A.J."/>
            <person name="Garvey A.D."/>
            <person name="Gibson Q.A."/>
            <person name="Johansen J.R."/>
            <person name="Casamatta D.A."/>
        </authorList>
    </citation>
    <scope>NUCLEOTIDE SEQUENCE</scope>
    <source>
        <strain evidence="1">SJRDD-AB1</strain>
    </source>
</reference>
<keyword evidence="2" id="KW-1185">Reference proteome</keyword>
<dbReference type="InterPro" id="IPR021256">
    <property type="entry name" value="DUF2808"/>
</dbReference>
<organism evidence="1 2">
    <name type="scientific">Komarekiella delphini-convector SJRDD-AB1</name>
    <dbReference type="NCBI Taxonomy" id="2593771"/>
    <lineage>
        <taxon>Bacteria</taxon>
        <taxon>Bacillati</taxon>
        <taxon>Cyanobacteriota</taxon>
        <taxon>Cyanophyceae</taxon>
        <taxon>Nostocales</taxon>
        <taxon>Nostocaceae</taxon>
        <taxon>Komarekiella</taxon>
        <taxon>Komarekiella delphini-convector</taxon>
    </lineage>
</organism>
<gene>
    <name evidence="1" type="ORF">FNW02_34000</name>
</gene>
<dbReference type="Proteomes" id="UP001165986">
    <property type="component" value="Unassembled WGS sequence"/>
</dbReference>
<dbReference type="RefSeq" id="WP_191761964.1">
    <property type="nucleotide sequence ID" value="NZ_VJXY01000076.1"/>
</dbReference>
<accession>A0AA40T4T1</accession>
<dbReference type="EMBL" id="VJXY01000076">
    <property type="protein sequence ID" value="MBD6620650.1"/>
    <property type="molecule type" value="Genomic_DNA"/>
</dbReference>
<proteinExistence type="predicted"/>
<name>A0AA40T4T1_9NOST</name>
<protein>
    <submittedName>
        <fullName evidence="1">DUF2808 domain-containing protein</fullName>
    </submittedName>
</protein>
<evidence type="ECO:0000313" key="2">
    <source>
        <dbReference type="Proteomes" id="UP001165986"/>
    </source>
</evidence>
<dbReference type="Pfam" id="PF10989">
    <property type="entry name" value="DUF2808"/>
    <property type="match status" value="1"/>
</dbReference>
<dbReference type="AlphaFoldDB" id="A0AA40T4T1"/>
<sequence>MKNIVTLCKTLLVSTGLCLLSIPGTYAVVSAQPARLLSAMTTYNEVSAWEATYYFTLTVPASATDSLQQVALTQIQGLEAIRFNSQESFAFEGKGETADKLARRGQKLGITLADSKNQPRTVIVSFAQPVAPGKTIIIGLKPFRNPMYDGVYQFQVQTLSTGKSTYNPIIGTARLQFYGVDAHE</sequence>
<comment type="caution">
    <text evidence="1">The sequence shown here is derived from an EMBL/GenBank/DDBJ whole genome shotgun (WGS) entry which is preliminary data.</text>
</comment>
<evidence type="ECO:0000313" key="1">
    <source>
        <dbReference type="EMBL" id="MBD6620650.1"/>
    </source>
</evidence>